<evidence type="ECO:0000313" key="3">
    <source>
        <dbReference type="Proteomes" id="UP001389717"/>
    </source>
</evidence>
<keyword evidence="1" id="KW-0472">Membrane</keyword>
<feature type="transmembrane region" description="Helical" evidence="1">
    <location>
        <begin position="206"/>
        <end position="224"/>
    </location>
</feature>
<name>A0ABU9KBQ1_9BACI</name>
<feature type="transmembrane region" description="Helical" evidence="1">
    <location>
        <begin position="29"/>
        <end position="50"/>
    </location>
</feature>
<comment type="caution">
    <text evidence="2">The sequence shown here is derived from an EMBL/GenBank/DDBJ whole genome shotgun (WGS) entry which is preliminary data.</text>
</comment>
<keyword evidence="1" id="KW-0812">Transmembrane</keyword>
<keyword evidence="1" id="KW-1133">Transmembrane helix</keyword>
<organism evidence="2 3">
    <name type="scientific">Rossellomorea oryzaecorticis</name>
    <dbReference type="NCBI Taxonomy" id="1396505"/>
    <lineage>
        <taxon>Bacteria</taxon>
        <taxon>Bacillati</taxon>
        <taxon>Bacillota</taxon>
        <taxon>Bacilli</taxon>
        <taxon>Bacillales</taxon>
        <taxon>Bacillaceae</taxon>
        <taxon>Rossellomorea</taxon>
    </lineage>
</organism>
<evidence type="ECO:0000256" key="1">
    <source>
        <dbReference type="SAM" id="Phobius"/>
    </source>
</evidence>
<sequence>MNLFQQLYKSIYSPKEIVKFRFQGIGKTIRYVFLLVLISILPTALQFFAFAQTSLHTVKEALVHDLPSFSIEDGSLYSDENRPMTLEKDDLLIVFDSTGEVNAGDLEVHKDTVAFLQNSLVVINDRNIQTNSYSAFSDLAVTKEKMINVIDSILSLKWILLPVALFILYLFTSGLMFLKVTIFALIGVMIANLMKRRINYRQSWRITAYSVTLSTLFFTLMEFLQTSIAAAPILDWFVVTVVLTLAIKEIPQPKKRA</sequence>
<dbReference type="Proteomes" id="UP001389717">
    <property type="component" value="Unassembled WGS sequence"/>
</dbReference>
<dbReference type="InterPro" id="IPR009574">
    <property type="entry name" value="DUF1189"/>
</dbReference>
<keyword evidence="3" id="KW-1185">Reference proteome</keyword>
<reference evidence="2 3" key="1">
    <citation type="submission" date="2024-04" db="EMBL/GenBank/DDBJ databases">
        <title>Bacillus oryzaecorticis sp. nov., a moderately halophilic bacterium isolated from rice husks.</title>
        <authorList>
            <person name="Zhu H.-S."/>
        </authorList>
    </citation>
    <scope>NUCLEOTIDE SEQUENCE [LARGE SCALE GENOMIC DNA]</scope>
    <source>
        <strain evidence="2 3">ZC255</strain>
    </source>
</reference>
<dbReference type="RefSeq" id="WP_341983525.1">
    <property type="nucleotide sequence ID" value="NZ_JBBYAF010000019.1"/>
</dbReference>
<dbReference type="EMBL" id="JBBYAF010000019">
    <property type="protein sequence ID" value="MEL3972830.1"/>
    <property type="molecule type" value="Genomic_DNA"/>
</dbReference>
<dbReference type="Pfam" id="PF06691">
    <property type="entry name" value="DUF1189"/>
    <property type="match status" value="1"/>
</dbReference>
<gene>
    <name evidence="2" type="ORF">AAEO50_11100</name>
</gene>
<accession>A0ABU9KBQ1</accession>
<protein>
    <submittedName>
        <fullName evidence="2">DUF1189 domain-containing protein</fullName>
    </submittedName>
</protein>
<evidence type="ECO:0000313" key="2">
    <source>
        <dbReference type="EMBL" id="MEL3972830.1"/>
    </source>
</evidence>
<feature type="transmembrane region" description="Helical" evidence="1">
    <location>
        <begin position="230"/>
        <end position="247"/>
    </location>
</feature>
<proteinExistence type="predicted"/>